<dbReference type="RefSeq" id="XP_060328080.1">
    <property type="nucleotide sequence ID" value="XM_060473730.1"/>
</dbReference>
<keyword evidence="4" id="KW-1185">Reference proteome</keyword>
<protein>
    <recommendedName>
        <fullName evidence="2">Peptidase C14 caspase domain-containing protein</fullName>
    </recommendedName>
</protein>
<feature type="domain" description="Peptidase C14 caspase" evidence="2">
    <location>
        <begin position="2"/>
        <end position="236"/>
    </location>
</feature>
<reference evidence="3" key="1">
    <citation type="submission" date="2023-06" db="EMBL/GenBank/DDBJ databases">
        <authorList>
            <consortium name="Lawrence Berkeley National Laboratory"/>
            <person name="Ahrendt S."/>
            <person name="Sahu N."/>
            <person name="Indic B."/>
            <person name="Wong-Bajracharya J."/>
            <person name="Merenyi Z."/>
            <person name="Ke H.-M."/>
            <person name="Monk M."/>
            <person name="Kocsube S."/>
            <person name="Drula E."/>
            <person name="Lipzen A."/>
            <person name="Balint B."/>
            <person name="Henrissat B."/>
            <person name="Andreopoulos B."/>
            <person name="Martin F.M."/>
            <person name="Harder C.B."/>
            <person name="Rigling D."/>
            <person name="Ford K.L."/>
            <person name="Foster G.D."/>
            <person name="Pangilinan J."/>
            <person name="Papanicolaou A."/>
            <person name="Barry K."/>
            <person name="LaButti K."/>
            <person name="Viragh M."/>
            <person name="Koriabine M."/>
            <person name="Yan M."/>
            <person name="Riley R."/>
            <person name="Champramary S."/>
            <person name="Plett K.L."/>
            <person name="Tsai I.J."/>
            <person name="Slot J."/>
            <person name="Sipos G."/>
            <person name="Plett J."/>
            <person name="Nagy L.G."/>
            <person name="Grigoriev I.V."/>
        </authorList>
    </citation>
    <scope>NUCLEOTIDE SEQUENCE</scope>
    <source>
        <strain evidence="3">CCBAS 213</strain>
    </source>
</reference>
<dbReference type="PANTHER" id="PTHR48104">
    <property type="entry name" value="METACASPASE-4"/>
    <property type="match status" value="1"/>
</dbReference>
<dbReference type="EMBL" id="JAUEPS010000030">
    <property type="protein sequence ID" value="KAK0452744.1"/>
    <property type="molecule type" value="Genomic_DNA"/>
</dbReference>
<dbReference type="GeneID" id="85357278"/>
<dbReference type="Gene3D" id="3.40.50.1460">
    <property type="match status" value="1"/>
</dbReference>
<dbReference type="InterPro" id="IPR011600">
    <property type="entry name" value="Pept_C14_caspase"/>
</dbReference>
<sequence>MEKFLTEHLGVPKIRVRRLIGTQANTFPDDPSIPSRVNIIRTLLSVMTNPQIEYGDNIIVYYSGHGSHYSCSEYFQSRDTDSDDEESSAAGSGSIEALCPMDRNTLDTNGIPVPDISDREINTILFQISRIKGHRITLILDCCHSGGMTRDLPEPGVRTVSPLASLEEMLLAADETLKHFPNYRSVLAEDWLPDMNSHVVLAACREYEFAKEQRGKVGFNGIFTQDLVRTLKSGHLGEGSTYVDLAQSLPRSRHQTPVVAGKNKYSRLWFQD</sequence>
<evidence type="ECO:0000256" key="1">
    <source>
        <dbReference type="ARBA" id="ARBA00009005"/>
    </source>
</evidence>
<comment type="caution">
    <text evidence="3">The sequence shown here is derived from an EMBL/GenBank/DDBJ whole genome shotgun (WGS) entry which is preliminary data.</text>
</comment>
<evidence type="ECO:0000313" key="4">
    <source>
        <dbReference type="Proteomes" id="UP001175211"/>
    </source>
</evidence>
<evidence type="ECO:0000313" key="3">
    <source>
        <dbReference type="EMBL" id="KAK0452744.1"/>
    </source>
</evidence>
<gene>
    <name evidence="3" type="ORF">EV420DRAFT_1558223</name>
</gene>
<dbReference type="PANTHER" id="PTHR48104:SF30">
    <property type="entry name" value="METACASPASE-1"/>
    <property type="match status" value="1"/>
</dbReference>
<name>A0AA39K1F6_ARMTA</name>
<organism evidence="3 4">
    <name type="scientific">Armillaria tabescens</name>
    <name type="common">Ringless honey mushroom</name>
    <name type="synonym">Agaricus tabescens</name>
    <dbReference type="NCBI Taxonomy" id="1929756"/>
    <lineage>
        <taxon>Eukaryota</taxon>
        <taxon>Fungi</taxon>
        <taxon>Dikarya</taxon>
        <taxon>Basidiomycota</taxon>
        <taxon>Agaricomycotina</taxon>
        <taxon>Agaricomycetes</taxon>
        <taxon>Agaricomycetidae</taxon>
        <taxon>Agaricales</taxon>
        <taxon>Marasmiineae</taxon>
        <taxon>Physalacriaceae</taxon>
        <taxon>Desarmillaria</taxon>
    </lineage>
</organism>
<dbReference type="InterPro" id="IPR050452">
    <property type="entry name" value="Metacaspase"/>
</dbReference>
<accession>A0AA39K1F6</accession>
<dbReference type="GO" id="GO:0006508">
    <property type="term" value="P:proteolysis"/>
    <property type="evidence" value="ECO:0007669"/>
    <property type="project" value="InterPro"/>
</dbReference>
<evidence type="ECO:0000259" key="2">
    <source>
        <dbReference type="Pfam" id="PF00656"/>
    </source>
</evidence>
<dbReference type="GO" id="GO:0004197">
    <property type="term" value="F:cysteine-type endopeptidase activity"/>
    <property type="evidence" value="ECO:0007669"/>
    <property type="project" value="InterPro"/>
</dbReference>
<dbReference type="Proteomes" id="UP001175211">
    <property type="component" value="Unassembled WGS sequence"/>
</dbReference>
<proteinExistence type="inferred from homology"/>
<comment type="similarity">
    <text evidence="1">Belongs to the peptidase C14B family.</text>
</comment>
<dbReference type="AlphaFoldDB" id="A0AA39K1F6"/>
<dbReference type="GO" id="GO:0005737">
    <property type="term" value="C:cytoplasm"/>
    <property type="evidence" value="ECO:0007669"/>
    <property type="project" value="TreeGrafter"/>
</dbReference>
<dbReference type="Pfam" id="PF00656">
    <property type="entry name" value="Peptidase_C14"/>
    <property type="match status" value="1"/>
</dbReference>